<dbReference type="GO" id="GO:0004843">
    <property type="term" value="F:cysteine-type deubiquitinase activity"/>
    <property type="evidence" value="ECO:0007669"/>
    <property type="project" value="UniProtKB-EC"/>
</dbReference>
<comment type="catalytic activity">
    <reaction evidence="1">
        <text>Thiol-dependent hydrolysis of ester, thioester, amide, peptide and isopeptide bonds formed by the C-terminal Gly of ubiquitin (a 76-residue protein attached to proteins as an intracellular targeting signal).</text>
        <dbReference type="EC" id="3.4.19.12"/>
    </reaction>
</comment>
<feature type="compositionally biased region" description="Low complexity" evidence="4">
    <location>
        <begin position="1155"/>
        <end position="1185"/>
    </location>
</feature>
<feature type="compositionally biased region" description="Polar residues" evidence="4">
    <location>
        <begin position="318"/>
        <end position="329"/>
    </location>
</feature>
<comment type="caution">
    <text evidence="7">The sequence shown here is derived from an EMBL/GenBank/DDBJ whole genome shotgun (WGS) entry which is preliminary data.</text>
</comment>
<protein>
    <recommendedName>
        <fullName evidence="2">ubiquitinyl hydrolase 1</fullName>
        <ecNumber evidence="2">3.4.19.12</ecNumber>
    </recommendedName>
</protein>
<accession>A0AAW0MRZ7</accession>
<feature type="region of interest" description="Disordered" evidence="4">
    <location>
        <begin position="1091"/>
        <end position="1205"/>
    </location>
</feature>
<reference evidence="8" key="1">
    <citation type="submission" date="2024-04" db="EMBL/GenBank/DDBJ databases">
        <title>Salinicola lusitanus LLJ914,a marine bacterium isolated from the Okinawa Trough.</title>
        <authorList>
            <person name="Li J."/>
        </authorList>
    </citation>
    <scope>NUCLEOTIDE SEQUENCE [LARGE SCALE GENOMIC DNA]</scope>
</reference>
<dbReference type="Proteomes" id="UP001460270">
    <property type="component" value="Unassembled WGS sequence"/>
</dbReference>
<dbReference type="PROSITE" id="PS50235">
    <property type="entry name" value="USP_3"/>
    <property type="match status" value="1"/>
</dbReference>
<dbReference type="InterPro" id="IPR008978">
    <property type="entry name" value="HSP20-like_chaperone"/>
</dbReference>
<dbReference type="CDD" id="cd06463">
    <property type="entry name" value="p23_like"/>
    <property type="match status" value="1"/>
</dbReference>
<feature type="compositionally biased region" description="Basic and acidic residues" evidence="4">
    <location>
        <begin position="258"/>
        <end position="270"/>
    </location>
</feature>
<dbReference type="PROSITE" id="PS00972">
    <property type="entry name" value="USP_1"/>
    <property type="match status" value="1"/>
</dbReference>
<dbReference type="GO" id="GO:0016579">
    <property type="term" value="P:protein deubiquitination"/>
    <property type="evidence" value="ECO:0007669"/>
    <property type="project" value="InterPro"/>
</dbReference>
<evidence type="ECO:0000256" key="4">
    <source>
        <dbReference type="SAM" id="MobiDB-lite"/>
    </source>
</evidence>
<dbReference type="EMBL" id="JBBPFD010000020">
    <property type="protein sequence ID" value="KAK7883974.1"/>
    <property type="molecule type" value="Genomic_DNA"/>
</dbReference>
<keyword evidence="8" id="KW-1185">Reference proteome</keyword>
<feature type="compositionally biased region" description="Basic and acidic residues" evidence="4">
    <location>
        <begin position="1"/>
        <end position="10"/>
    </location>
</feature>
<feature type="compositionally biased region" description="Basic and acidic residues" evidence="4">
    <location>
        <begin position="37"/>
        <end position="51"/>
    </location>
</feature>
<dbReference type="SUPFAM" id="SSF49764">
    <property type="entry name" value="HSP20-like chaperones"/>
    <property type="match status" value="2"/>
</dbReference>
<feature type="compositionally biased region" description="Low complexity" evidence="4">
    <location>
        <begin position="285"/>
        <end position="317"/>
    </location>
</feature>
<feature type="compositionally biased region" description="Polar residues" evidence="4">
    <location>
        <begin position="411"/>
        <end position="429"/>
    </location>
</feature>
<dbReference type="Gene3D" id="2.60.40.790">
    <property type="match status" value="2"/>
</dbReference>
<dbReference type="InterPro" id="IPR007052">
    <property type="entry name" value="CS_dom"/>
</dbReference>
<dbReference type="SUPFAM" id="SSF54001">
    <property type="entry name" value="Cysteine proteinases"/>
    <property type="match status" value="1"/>
</dbReference>
<feature type="region of interest" description="Disordered" evidence="4">
    <location>
        <begin position="625"/>
        <end position="712"/>
    </location>
</feature>
<feature type="compositionally biased region" description="Polar residues" evidence="4">
    <location>
        <begin position="1091"/>
        <end position="1104"/>
    </location>
</feature>
<dbReference type="InterPro" id="IPR018200">
    <property type="entry name" value="USP_CS"/>
</dbReference>
<feature type="compositionally biased region" description="Polar residues" evidence="4">
    <location>
        <begin position="1528"/>
        <end position="1537"/>
    </location>
</feature>
<feature type="region of interest" description="Disordered" evidence="4">
    <location>
        <begin position="249"/>
        <end position="384"/>
    </location>
</feature>
<feature type="region of interest" description="Disordered" evidence="4">
    <location>
        <begin position="1"/>
        <end position="143"/>
    </location>
</feature>
<feature type="compositionally biased region" description="Polar residues" evidence="4">
    <location>
        <begin position="441"/>
        <end position="466"/>
    </location>
</feature>
<dbReference type="InterPro" id="IPR028889">
    <property type="entry name" value="USP"/>
</dbReference>
<evidence type="ECO:0000256" key="3">
    <source>
        <dbReference type="ARBA" id="ARBA00022801"/>
    </source>
</evidence>
<feature type="compositionally biased region" description="Basic and acidic residues" evidence="4">
    <location>
        <begin position="355"/>
        <end position="368"/>
    </location>
</feature>
<evidence type="ECO:0000313" key="8">
    <source>
        <dbReference type="Proteomes" id="UP001460270"/>
    </source>
</evidence>
<dbReference type="PROSITE" id="PS51203">
    <property type="entry name" value="CS"/>
    <property type="match status" value="2"/>
</dbReference>
<keyword evidence="3" id="KW-0378">Hydrolase</keyword>
<feature type="compositionally biased region" description="Low complexity" evidence="4">
    <location>
        <begin position="330"/>
        <end position="342"/>
    </location>
</feature>
<dbReference type="PANTHER" id="PTHR21646:SF74">
    <property type="entry name" value="UBIQUITIN CARBOXYL-TERMINAL HYDROLASE 19"/>
    <property type="match status" value="1"/>
</dbReference>
<dbReference type="CDD" id="cd06466">
    <property type="entry name" value="p23_CS_SGT1_like"/>
    <property type="match status" value="1"/>
</dbReference>
<dbReference type="PROSITE" id="PS00973">
    <property type="entry name" value="USP_2"/>
    <property type="match status" value="1"/>
</dbReference>
<dbReference type="Pfam" id="PF16602">
    <property type="entry name" value="USP19_linker"/>
    <property type="match status" value="1"/>
</dbReference>
<evidence type="ECO:0000256" key="2">
    <source>
        <dbReference type="ARBA" id="ARBA00012759"/>
    </source>
</evidence>
<feature type="compositionally biased region" description="Basic and acidic residues" evidence="4">
    <location>
        <begin position="130"/>
        <end position="143"/>
    </location>
</feature>
<feature type="compositionally biased region" description="Basic and acidic residues" evidence="4">
    <location>
        <begin position="646"/>
        <end position="666"/>
    </location>
</feature>
<feature type="compositionally biased region" description="Low complexity" evidence="4">
    <location>
        <begin position="1131"/>
        <end position="1147"/>
    </location>
</feature>
<feature type="compositionally biased region" description="Basic and acidic residues" evidence="4">
    <location>
        <begin position="59"/>
        <end position="100"/>
    </location>
</feature>
<dbReference type="Pfam" id="PF04969">
    <property type="entry name" value="CS"/>
    <property type="match status" value="2"/>
</dbReference>
<dbReference type="SUPFAM" id="SSF144232">
    <property type="entry name" value="HIT/MYND zinc finger-like"/>
    <property type="match status" value="1"/>
</dbReference>
<feature type="compositionally biased region" description="Polar residues" evidence="4">
    <location>
        <begin position="1186"/>
        <end position="1205"/>
    </location>
</feature>
<dbReference type="EC" id="3.4.19.12" evidence="2"/>
<feature type="domain" description="CS" evidence="6">
    <location>
        <begin position="505"/>
        <end position="607"/>
    </location>
</feature>
<evidence type="ECO:0000259" key="5">
    <source>
        <dbReference type="PROSITE" id="PS50235"/>
    </source>
</evidence>
<proteinExistence type="predicted"/>
<dbReference type="PANTHER" id="PTHR21646">
    <property type="entry name" value="UBIQUITIN CARBOXYL-TERMINAL HYDROLASE"/>
    <property type="match status" value="1"/>
</dbReference>
<feature type="domain" description="CS" evidence="6">
    <location>
        <begin position="152"/>
        <end position="242"/>
    </location>
</feature>
<dbReference type="InterPro" id="IPR050185">
    <property type="entry name" value="Ub_carboxyl-term_hydrolase"/>
</dbReference>
<feature type="domain" description="USP" evidence="5">
    <location>
        <begin position="723"/>
        <end position="1466"/>
    </location>
</feature>
<dbReference type="Gene3D" id="3.90.70.10">
    <property type="entry name" value="Cysteine proteinases"/>
    <property type="match status" value="2"/>
</dbReference>
<evidence type="ECO:0000259" key="6">
    <source>
        <dbReference type="PROSITE" id="PS51203"/>
    </source>
</evidence>
<feature type="region of interest" description="Disordered" evidence="4">
    <location>
        <begin position="403"/>
        <end position="499"/>
    </location>
</feature>
<dbReference type="CDD" id="cd02674">
    <property type="entry name" value="Peptidase_C19R"/>
    <property type="match status" value="1"/>
</dbReference>
<feature type="compositionally biased region" description="Basic and acidic residues" evidence="4">
    <location>
        <begin position="477"/>
        <end position="498"/>
    </location>
</feature>
<feature type="region of interest" description="Disordered" evidence="4">
    <location>
        <begin position="1470"/>
        <end position="1537"/>
    </location>
</feature>
<dbReference type="InterPro" id="IPR001394">
    <property type="entry name" value="Peptidase_C19_UCH"/>
</dbReference>
<feature type="compositionally biased region" description="Low complexity" evidence="4">
    <location>
        <begin position="1481"/>
        <end position="1504"/>
    </location>
</feature>
<dbReference type="InterPro" id="IPR038765">
    <property type="entry name" value="Papain-like_cys_pep_sf"/>
</dbReference>
<evidence type="ECO:0000313" key="7">
    <source>
        <dbReference type="EMBL" id="KAK7883974.1"/>
    </source>
</evidence>
<gene>
    <name evidence="7" type="ORF">WMY93_027097</name>
</gene>
<name>A0AAW0MRZ7_9GOBI</name>
<sequence length="1537" mass="171417">MEEERGGGENREEEIDASAGGEKRRREGRRRKGGVGRAREKEKRKERRREGPATQKVRRAGERERNEKGREERRREKTHCGREGGGEGERERERERKSVDRWGSSGGGGVRAQRAGPMDHSSSKKKHKDRLNQESREAKRATATERVIAEVKKDVFVDWKQNASDVIVRLRCGDGVQSAEDVSSSFSDTQALVTFPDGREWRCVLQEEIEASCSRVQFKEKTGLLHLVLHKKIPFHIWPSLMSNKKKEDIQNQQSVLKKSESKGGSEKSKVSQKSCTTTTQPAHNQTQNIQTQTQSIQTQSSQTQSNQSNQTQSNQTERNQSLNLQTPNSRPSEQRSSSSSSKSERRRVSQQHRAATEKVPDSSEKSSSEAAADNKTVSEVRGSTEATLMLSAGLSANTLDKQEENAAEEQGSTNKNMSQESEAPNQDLQMLPAPSPSPPQTDQRTPGSEVTQEDTAPVSEVTQDTAGADVSLKQSSSEEEKSDQFKEEPVETLRQEAPEQMVTLQRLKNDSYEKGNDLMVVNIYVKEVCRETARVIFREQDFTLIFQSSDTNFLRLHPGCGPNTVFRWQVRLRNLIEPEQCTYSFTLSRLDIVLKKRHSQRWEGLEAPTTQGAVGGAKVAVSSGPACLEKSQPGSSQHSLPPSEEPARGVEDKPKAPKAPARVEESALESVATRNEHVSLKSEPAVTTPKPTCMVQPMSHTPAVSETREEEEERKVCLPGFTGLVNLGNTCFMNSVIQSLSNTRELRDYFHDRAFESELNCNNPLGTGGRLAIGFAVLLRALWKGTHHAFQPSKLKAIVASKASQFTGYAQHDAQEFMAFLLDGLHEDLNRIQNKPYTETVDSDGRLDERHKMRNDSFIVDLFQGQFKSKLVCPTCSKVSITFDPFLYLPVPLPQKQKVLSVFYFAKEPHKKPVKFLVSVSKEHSSTAEVLESISRSVRVKPENLRLAEVAKCRFQRMLLPSHSLDTVSASDMLFCFEVLSRELAKERVVELRVHQKLQIPNIPITKCAACLKPPVSEDDKLKRCTRCYPVCQKNHWPNHKSLCRPHTELVGLPFLISVPESRLNQSRLTQLLQGFSRFSVNVFQPPFQSGRLSPESSQSRSDLVSLCAAGSEGSEDEAMGEPSGGEPSGGEPSAAAGEPSAAAAGEPEEQEECAQASGLSQQQQQHLPSPLSSPLSSSLSSPSITTTDSGVSELSSASCCSDAQTEKETTCEKAVRPEAAVTGYQHSSEAVSGQSQFYISLLDSNNKEQRLEEKEDSVLELSEDTTLELVWKNNERLKEYVLVSSKDLEFEDDPGSLSETSRAGHFSLEQCLNLFTRPEVLAPEEAWFCPKCQQHREASKQLLLWRLPNVLIIQLKRFSFRSFIWRDKINDMVDFPVRNLDLSKFCIGQKDDLQQPPVYDLYAVINHYGGMIGGHYTAYARLPSDKNSQRSDVGWRLFDDSTVTMVEESQVVTRYAYVLFYRRRNSPVERPQRMPRPLGAESASAAGAAASQASSQSLFGPDLDQDQDQDGPPALSPETRERPATASYSNMEEVD</sequence>
<dbReference type="Pfam" id="PF00443">
    <property type="entry name" value="UCH"/>
    <property type="match status" value="1"/>
</dbReference>
<evidence type="ECO:0000256" key="1">
    <source>
        <dbReference type="ARBA" id="ARBA00000707"/>
    </source>
</evidence>
<organism evidence="7 8">
    <name type="scientific">Mugilogobius chulae</name>
    <name type="common">yellowstripe goby</name>
    <dbReference type="NCBI Taxonomy" id="88201"/>
    <lineage>
        <taxon>Eukaryota</taxon>
        <taxon>Metazoa</taxon>
        <taxon>Chordata</taxon>
        <taxon>Craniata</taxon>
        <taxon>Vertebrata</taxon>
        <taxon>Euteleostomi</taxon>
        <taxon>Actinopterygii</taxon>
        <taxon>Neopterygii</taxon>
        <taxon>Teleostei</taxon>
        <taxon>Neoteleostei</taxon>
        <taxon>Acanthomorphata</taxon>
        <taxon>Gobiaria</taxon>
        <taxon>Gobiiformes</taxon>
        <taxon>Gobioidei</taxon>
        <taxon>Gobiidae</taxon>
        <taxon>Gobionellinae</taxon>
        <taxon>Mugilogobius</taxon>
    </lineage>
</organism>